<feature type="compositionally biased region" description="Basic and acidic residues" evidence="1">
    <location>
        <begin position="138"/>
        <end position="149"/>
    </location>
</feature>
<dbReference type="EMBL" id="ML119737">
    <property type="protein sequence ID" value="RPA76812.1"/>
    <property type="molecule type" value="Genomic_DNA"/>
</dbReference>
<gene>
    <name evidence="2" type="ORF">BJ508DRAFT_180979</name>
</gene>
<sequence length="174" mass="18649">MTSCHDLALGGELVCLRAVGLGMGLGDGDRPAKDRGGAMGGWCGTVRVVRLFTMRSLTGRSVGKRVESPVPPGSSSPFLLRLPGARIPSPPPCPLGSRPPKLQPLAFLTQFKLFFFLPLQRSETTPRTTKHTPPIEPPCKHKPDAESHPGNKFPPLSGRASQAGTLQDEVQHQD</sequence>
<evidence type="ECO:0000256" key="1">
    <source>
        <dbReference type="SAM" id="MobiDB-lite"/>
    </source>
</evidence>
<accession>A0A3N4HSL3</accession>
<evidence type="ECO:0000313" key="2">
    <source>
        <dbReference type="EMBL" id="RPA76812.1"/>
    </source>
</evidence>
<dbReference type="AlphaFoldDB" id="A0A3N4HSL3"/>
<keyword evidence="3" id="KW-1185">Reference proteome</keyword>
<evidence type="ECO:0000313" key="3">
    <source>
        <dbReference type="Proteomes" id="UP000275078"/>
    </source>
</evidence>
<feature type="region of interest" description="Disordered" evidence="1">
    <location>
        <begin position="124"/>
        <end position="174"/>
    </location>
</feature>
<organism evidence="2 3">
    <name type="scientific">Ascobolus immersus RN42</name>
    <dbReference type="NCBI Taxonomy" id="1160509"/>
    <lineage>
        <taxon>Eukaryota</taxon>
        <taxon>Fungi</taxon>
        <taxon>Dikarya</taxon>
        <taxon>Ascomycota</taxon>
        <taxon>Pezizomycotina</taxon>
        <taxon>Pezizomycetes</taxon>
        <taxon>Pezizales</taxon>
        <taxon>Ascobolaceae</taxon>
        <taxon>Ascobolus</taxon>
    </lineage>
</organism>
<dbReference type="Proteomes" id="UP000275078">
    <property type="component" value="Unassembled WGS sequence"/>
</dbReference>
<reference evidence="2 3" key="1">
    <citation type="journal article" date="2018" name="Nat. Ecol. Evol.">
        <title>Pezizomycetes genomes reveal the molecular basis of ectomycorrhizal truffle lifestyle.</title>
        <authorList>
            <person name="Murat C."/>
            <person name="Payen T."/>
            <person name="Noel B."/>
            <person name="Kuo A."/>
            <person name="Morin E."/>
            <person name="Chen J."/>
            <person name="Kohler A."/>
            <person name="Krizsan K."/>
            <person name="Balestrini R."/>
            <person name="Da Silva C."/>
            <person name="Montanini B."/>
            <person name="Hainaut M."/>
            <person name="Levati E."/>
            <person name="Barry K.W."/>
            <person name="Belfiori B."/>
            <person name="Cichocki N."/>
            <person name="Clum A."/>
            <person name="Dockter R.B."/>
            <person name="Fauchery L."/>
            <person name="Guy J."/>
            <person name="Iotti M."/>
            <person name="Le Tacon F."/>
            <person name="Lindquist E.A."/>
            <person name="Lipzen A."/>
            <person name="Malagnac F."/>
            <person name="Mello A."/>
            <person name="Molinier V."/>
            <person name="Miyauchi S."/>
            <person name="Poulain J."/>
            <person name="Riccioni C."/>
            <person name="Rubini A."/>
            <person name="Sitrit Y."/>
            <person name="Splivallo R."/>
            <person name="Traeger S."/>
            <person name="Wang M."/>
            <person name="Zifcakova L."/>
            <person name="Wipf D."/>
            <person name="Zambonelli A."/>
            <person name="Paolocci F."/>
            <person name="Nowrousian M."/>
            <person name="Ottonello S."/>
            <person name="Baldrian P."/>
            <person name="Spatafora J.W."/>
            <person name="Henrissat B."/>
            <person name="Nagy L.G."/>
            <person name="Aury J.M."/>
            <person name="Wincker P."/>
            <person name="Grigoriev I.V."/>
            <person name="Bonfante P."/>
            <person name="Martin F.M."/>
        </authorList>
    </citation>
    <scope>NUCLEOTIDE SEQUENCE [LARGE SCALE GENOMIC DNA]</scope>
    <source>
        <strain evidence="2 3">RN42</strain>
    </source>
</reference>
<protein>
    <submittedName>
        <fullName evidence="2">Uncharacterized protein</fullName>
    </submittedName>
</protein>
<proteinExistence type="predicted"/>
<name>A0A3N4HSL3_ASCIM</name>